<dbReference type="AlphaFoldDB" id="A0A917W7G9"/>
<dbReference type="InterPro" id="IPR053135">
    <property type="entry name" value="AKR2_Oxidoreductase"/>
</dbReference>
<dbReference type="PANTHER" id="PTHR43312:SF1">
    <property type="entry name" value="NADP-DEPENDENT OXIDOREDUCTASE DOMAIN-CONTAINING PROTEIN"/>
    <property type="match status" value="1"/>
</dbReference>
<dbReference type="EMBL" id="BMMZ01000009">
    <property type="protein sequence ID" value="GGL72656.1"/>
    <property type="molecule type" value="Genomic_DNA"/>
</dbReference>
<dbReference type="Pfam" id="PF00248">
    <property type="entry name" value="Aldo_ket_red"/>
    <property type="match status" value="1"/>
</dbReference>
<dbReference type="RefSeq" id="WP_188896544.1">
    <property type="nucleotide sequence ID" value="NZ_BMMZ01000009.1"/>
</dbReference>
<keyword evidence="3" id="KW-1185">Reference proteome</keyword>
<reference evidence="2" key="2">
    <citation type="submission" date="2020-09" db="EMBL/GenBank/DDBJ databases">
        <authorList>
            <person name="Sun Q."/>
            <person name="Zhou Y."/>
        </authorList>
    </citation>
    <scope>NUCLEOTIDE SEQUENCE</scope>
    <source>
        <strain evidence="2">CGMCC 4.7306</strain>
    </source>
</reference>
<dbReference type="PANTHER" id="PTHR43312">
    <property type="entry name" value="D-THREO-ALDOSE 1-DEHYDROGENASE"/>
    <property type="match status" value="1"/>
</dbReference>
<dbReference type="SUPFAM" id="SSF51430">
    <property type="entry name" value="NAD(P)-linked oxidoreductase"/>
    <property type="match status" value="1"/>
</dbReference>
<feature type="domain" description="NADP-dependent oxidoreductase" evidence="1">
    <location>
        <begin position="17"/>
        <end position="266"/>
    </location>
</feature>
<protein>
    <recommendedName>
        <fullName evidence="1">NADP-dependent oxidoreductase domain-containing protein</fullName>
    </recommendedName>
</protein>
<gene>
    <name evidence="2" type="ORF">GCM10011575_33670</name>
</gene>
<dbReference type="Proteomes" id="UP000613840">
    <property type="component" value="Unassembled WGS sequence"/>
</dbReference>
<reference evidence="2" key="1">
    <citation type="journal article" date="2014" name="Int. J. Syst. Evol. Microbiol.">
        <title>Complete genome sequence of Corynebacterium casei LMG S-19264T (=DSM 44701T), isolated from a smear-ripened cheese.</title>
        <authorList>
            <consortium name="US DOE Joint Genome Institute (JGI-PGF)"/>
            <person name="Walter F."/>
            <person name="Albersmeier A."/>
            <person name="Kalinowski J."/>
            <person name="Ruckert C."/>
        </authorList>
    </citation>
    <scope>NUCLEOTIDE SEQUENCE</scope>
    <source>
        <strain evidence="2">CGMCC 4.7306</strain>
    </source>
</reference>
<dbReference type="InterPro" id="IPR036812">
    <property type="entry name" value="NAD(P)_OxRdtase_dom_sf"/>
</dbReference>
<accession>A0A917W7G9</accession>
<organism evidence="2 3">
    <name type="scientific">Microlunatus endophyticus</name>
    <dbReference type="NCBI Taxonomy" id="1716077"/>
    <lineage>
        <taxon>Bacteria</taxon>
        <taxon>Bacillati</taxon>
        <taxon>Actinomycetota</taxon>
        <taxon>Actinomycetes</taxon>
        <taxon>Propionibacteriales</taxon>
        <taxon>Propionibacteriaceae</taxon>
        <taxon>Microlunatus</taxon>
    </lineage>
</organism>
<proteinExistence type="predicted"/>
<name>A0A917W7G9_9ACTN</name>
<comment type="caution">
    <text evidence="2">The sequence shown here is derived from an EMBL/GenBank/DDBJ whole genome shotgun (WGS) entry which is preliminary data.</text>
</comment>
<sequence length="291" mass="32278">MQTITLGRTGLVVSRLILGGYPFGGVNRAHDWDPWSAAGRATAIGTVNHALDRGISYIDTAPSYGAGNSESIIGEVMKPRRDECVLATKVNWEGRSRRDVIDSVHASLDRLQTDHLDIVQFHGGFYTPADHDHIVSGGPLQALRELKQQGVIGFIGITAEEPWTALPFLTEPDIDVYQLAYNLIYQSAARHILNAAREHNVGVITMRTMTSGILQRTVRQLAPEWARARDVYRTALEFVLADSRVHAPIVGMRWPDEVDLNVDLVESFAPDFDLADLPRMTAHIYQAEDAE</sequence>
<evidence type="ECO:0000313" key="2">
    <source>
        <dbReference type="EMBL" id="GGL72656.1"/>
    </source>
</evidence>
<dbReference type="Gene3D" id="3.20.20.100">
    <property type="entry name" value="NADP-dependent oxidoreductase domain"/>
    <property type="match status" value="1"/>
</dbReference>
<evidence type="ECO:0000313" key="3">
    <source>
        <dbReference type="Proteomes" id="UP000613840"/>
    </source>
</evidence>
<evidence type="ECO:0000259" key="1">
    <source>
        <dbReference type="Pfam" id="PF00248"/>
    </source>
</evidence>
<dbReference type="CDD" id="cd19105">
    <property type="entry name" value="AKR_unchar"/>
    <property type="match status" value="1"/>
</dbReference>
<dbReference type="InterPro" id="IPR023210">
    <property type="entry name" value="NADP_OxRdtase_dom"/>
</dbReference>